<evidence type="ECO:0000256" key="1">
    <source>
        <dbReference type="SAM" id="Phobius"/>
    </source>
</evidence>
<dbReference type="Proteomes" id="UP001331761">
    <property type="component" value="Unassembled WGS sequence"/>
</dbReference>
<comment type="caution">
    <text evidence="2">The sequence shown here is derived from an EMBL/GenBank/DDBJ whole genome shotgun (WGS) entry which is preliminary data.</text>
</comment>
<keyword evidence="1" id="KW-0812">Transmembrane</keyword>
<dbReference type="EMBL" id="WIXE01011859">
    <property type="protein sequence ID" value="KAK5976456.1"/>
    <property type="molecule type" value="Genomic_DNA"/>
</dbReference>
<proteinExistence type="predicted"/>
<organism evidence="2 3">
    <name type="scientific">Trichostrongylus colubriformis</name>
    <name type="common">Black scour worm</name>
    <dbReference type="NCBI Taxonomy" id="6319"/>
    <lineage>
        <taxon>Eukaryota</taxon>
        <taxon>Metazoa</taxon>
        <taxon>Ecdysozoa</taxon>
        <taxon>Nematoda</taxon>
        <taxon>Chromadorea</taxon>
        <taxon>Rhabditida</taxon>
        <taxon>Rhabditina</taxon>
        <taxon>Rhabditomorpha</taxon>
        <taxon>Strongyloidea</taxon>
        <taxon>Trichostrongylidae</taxon>
        <taxon>Trichostrongylus</taxon>
    </lineage>
</organism>
<gene>
    <name evidence="2" type="ORF">GCK32_001884</name>
</gene>
<sequence length="150" mass="16705">MFYRAGSNGNVIVMKTAVIALSLLILQGGFYLSHVAASFLRVESGHQRISIDGRDPYMGFFTRLLFHKATCISSLTVHCLKPLTGAEEIDILISECEHGHWKVVHYTNTKEKFLLKTEVVARQLSISSPTVLSIIDVQVETCNRNTTIPV</sequence>
<protein>
    <submittedName>
        <fullName evidence="2">Uncharacterized protein</fullName>
    </submittedName>
</protein>
<evidence type="ECO:0000313" key="3">
    <source>
        <dbReference type="Proteomes" id="UP001331761"/>
    </source>
</evidence>
<keyword evidence="1" id="KW-1133">Transmembrane helix</keyword>
<feature type="transmembrane region" description="Helical" evidence="1">
    <location>
        <begin position="12"/>
        <end position="32"/>
    </location>
</feature>
<keyword evidence="1" id="KW-0472">Membrane</keyword>
<name>A0AAN8IK29_TRICO</name>
<evidence type="ECO:0000313" key="2">
    <source>
        <dbReference type="EMBL" id="KAK5976456.1"/>
    </source>
</evidence>
<keyword evidence="3" id="KW-1185">Reference proteome</keyword>
<reference evidence="2 3" key="1">
    <citation type="submission" date="2019-10" db="EMBL/GenBank/DDBJ databases">
        <title>Assembly and Annotation for the nematode Trichostrongylus colubriformis.</title>
        <authorList>
            <person name="Martin J."/>
        </authorList>
    </citation>
    <scope>NUCLEOTIDE SEQUENCE [LARGE SCALE GENOMIC DNA]</scope>
    <source>
        <strain evidence="2">G859</strain>
        <tissue evidence="2">Whole worm</tissue>
    </source>
</reference>
<accession>A0AAN8IK29</accession>
<dbReference type="AlphaFoldDB" id="A0AAN8IK29"/>